<accession>Q82C26</accession>
<reference evidence="2 3" key="3">
    <citation type="journal article" date="2014" name="J. Ind. Microbiol. Biotechnol.">
        <title>Genome mining of the Streptomyces avermitilis genome and development of genome-minimized hosts for heterologous expression of biosynthetic gene clusters.</title>
        <authorList>
            <person name="Ikeda H."/>
            <person name="Shin-ya K."/>
            <person name="Omura S."/>
        </authorList>
    </citation>
    <scope>NUCLEOTIDE SEQUENCE [LARGE SCALE GENOMIC DNA]</scope>
    <source>
        <strain evidence="3">ATCC 31267 / DSM 46492 / JCM 5070 / NBRC 14893 / NCIMB 12804 / NRRL 8165 / MA-4680</strain>
    </source>
</reference>
<name>Q82C26_STRAW</name>
<sequence length="171" mass="18177">MGIRLPAPELTAPGTGERPADARASGIASTTRQAKRHTVPMAYDLSKGAPAPKPEAQIFKGYVATVTLYADRAQIKRKLMGKVTGAKDAVIPLGDVIKVQSKEPTRLVNGYVQLATEEDRGQLRIATAEAQKAIANNSRTVLFTWNQRETFAAYLAAATAGVQAQGGNPFG</sequence>
<dbReference type="AlphaFoldDB" id="Q82C26"/>
<feature type="region of interest" description="Disordered" evidence="1">
    <location>
        <begin position="1"/>
        <end position="39"/>
    </location>
</feature>
<evidence type="ECO:0000256" key="1">
    <source>
        <dbReference type="SAM" id="MobiDB-lite"/>
    </source>
</evidence>
<keyword evidence="3" id="KW-1185">Reference proteome</keyword>
<dbReference type="KEGG" id="sma:SAVERM_5528"/>
<organism evidence="2 3">
    <name type="scientific">Streptomyces avermitilis (strain ATCC 31267 / DSM 46492 / JCM 5070 / NBRC 14893 / NCIMB 12804 / NRRL 8165 / MA-4680)</name>
    <dbReference type="NCBI Taxonomy" id="227882"/>
    <lineage>
        <taxon>Bacteria</taxon>
        <taxon>Bacillati</taxon>
        <taxon>Actinomycetota</taxon>
        <taxon>Actinomycetes</taxon>
        <taxon>Kitasatosporales</taxon>
        <taxon>Streptomycetaceae</taxon>
        <taxon>Streptomyces</taxon>
    </lineage>
</organism>
<dbReference type="EMBL" id="BA000030">
    <property type="protein sequence ID" value="BAC73240.1"/>
    <property type="molecule type" value="Genomic_DNA"/>
</dbReference>
<dbReference type="Proteomes" id="UP000000428">
    <property type="component" value="Chromosome"/>
</dbReference>
<gene>
    <name evidence="2" type="ORF">SAVERM_5528</name>
</gene>
<evidence type="ECO:0000313" key="2">
    <source>
        <dbReference type="EMBL" id="BAC73240.1"/>
    </source>
</evidence>
<proteinExistence type="predicted"/>
<reference evidence="2 3" key="1">
    <citation type="journal article" date="2001" name="Proc. Natl. Acad. Sci. U.S.A.">
        <title>Genome sequence of an industrial microorganism Streptomyces avermitilis: deducing the ability of producing secondary metabolites.</title>
        <authorList>
            <person name="Omura S."/>
            <person name="Ikeda H."/>
            <person name="Ishikawa J."/>
            <person name="Hanamoto A."/>
            <person name="Takahashi C."/>
            <person name="Shinose M."/>
            <person name="Takahashi Y."/>
            <person name="Horikawa H."/>
            <person name="Nakazawa H."/>
            <person name="Osonoe T."/>
            <person name="Kikuchi H."/>
            <person name="Shiba T."/>
            <person name="Sakaki Y."/>
            <person name="Hattori M."/>
        </authorList>
    </citation>
    <scope>NUCLEOTIDE SEQUENCE [LARGE SCALE GENOMIC DNA]</scope>
    <source>
        <strain evidence="3">ATCC 31267 / DSM 46492 / JCM 5070 / NBRC 14893 / NCIMB 12804 / NRRL 8165 / MA-4680</strain>
    </source>
</reference>
<protein>
    <submittedName>
        <fullName evidence="2">Uncharacterized protein</fullName>
    </submittedName>
</protein>
<evidence type="ECO:0000313" key="3">
    <source>
        <dbReference type="Proteomes" id="UP000000428"/>
    </source>
</evidence>
<reference evidence="2 3" key="2">
    <citation type="journal article" date="2003" name="Nat. Biotechnol.">
        <title>Complete genome sequence and comparative analysis of the industrial microorganism Streptomyces avermitilis.</title>
        <authorList>
            <person name="Ikeda H."/>
            <person name="Ishikawa J."/>
            <person name="Hanamoto A."/>
            <person name="Shinose M."/>
            <person name="Kikuchi H."/>
            <person name="Shiba T."/>
            <person name="Sakaki Y."/>
            <person name="Hattori M."/>
            <person name="Omura S."/>
        </authorList>
    </citation>
    <scope>NUCLEOTIDE SEQUENCE [LARGE SCALE GENOMIC DNA]</scope>
    <source>
        <strain evidence="3">ATCC 31267 / DSM 46492 / JCM 5070 / NBRC 14893 / NCIMB 12804 / NRRL 8165 / MA-4680</strain>
    </source>
</reference>
<dbReference type="HOGENOM" id="CLU_1561961_0_0_11"/>